<name>A0A9P1N8P1_9PELO</name>
<dbReference type="SMART" id="SM01381">
    <property type="entry name" value="7TM_GPCR_Srsx"/>
    <property type="match status" value="1"/>
</dbReference>
<evidence type="ECO:0000256" key="5">
    <source>
        <dbReference type="SAM" id="MobiDB-lite"/>
    </source>
</evidence>
<comment type="subcellular location">
    <subcellularLocation>
        <location evidence="1">Membrane</location>
    </subcellularLocation>
</comment>
<dbReference type="Gene3D" id="1.20.1070.10">
    <property type="entry name" value="Rhodopsin 7-helix transmembrane proteins"/>
    <property type="match status" value="1"/>
</dbReference>
<feature type="transmembrane region" description="Helical" evidence="6">
    <location>
        <begin position="80"/>
        <end position="106"/>
    </location>
</feature>
<feature type="transmembrane region" description="Helical" evidence="6">
    <location>
        <begin position="159"/>
        <end position="186"/>
    </location>
</feature>
<dbReference type="PANTHER" id="PTHR23360">
    <property type="entry name" value="G-PROTEIN COUPLED RECEPTORS FAMILY 1 PROFILE DOMAIN-CONTAINING PROTEIN-RELATED"/>
    <property type="match status" value="1"/>
</dbReference>
<evidence type="ECO:0000313" key="8">
    <source>
        <dbReference type="EMBL" id="CAI5452231.1"/>
    </source>
</evidence>
<evidence type="ECO:0000256" key="4">
    <source>
        <dbReference type="ARBA" id="ARBA00023136"/>
    </source>
</evidence>
<feature type="transmembrane region" description="Helical" evidence="6">
    <location>
        <begin position="118"/>
        <end position="139"/>
    </location>
</feature>
<evidence type="ECO:0000256" key="1">
    <source>
        <dbReference type="ARBA" id="ARBA00004370"/>
    </source>
</evidence>
<gene>
    <name evidence="8" type="ORF">CAMP_LOCUS14868</name>
</gene>
<dbReference type="OrthoDB" id="9975554at2759"/>
<dbReference type="InterPro" id="IPR000276">
    <property type="entry name" value="GPCR_Rhodpsn"/>
</dbReference>
<dbReference type="EMBL" id="CANHGI010000005">
    <property type="protein sequence ID" value="CAI5452231.1"/>
    <property type="molecule type" value="Genomic_DNA"/>
</dbReference>
<dbReference type="InterPro" id="IPR017452">
    <property type="entry name" value="GPCR_Rhodpsn_7TM"/>
</dbReference>
<comment type="caution">
    <text evidence="8">The sequence shown here is derived from an EMBL/GenBank/DDBJ whole genome shotgun (WGS) entry which is preliminary data.</text>
</comment>
<feature type="compositionally biased region" description="Polar residues" evidence="5">
    <location>
        <begin position="317"/>
        <end position="338"/>
    </location>
</feature>
<protein>
    <recommendedName>
        <fullName evidence="7">G-protein coupled receptors family 1 profile domain-containing protein</fullName>
    </recommendedName>
</protein>
<proteinExistence type="predicted"/>
<dbReference type="GO" id="GO:0016020">
    <property type="term" value="C:membrane"/>
    <property type="evidence" value="ECO:0007669"/>
    <property type="project" value="UniProtKB-SubCell"/>
</dbReference>
<evidence type="ECO:0000256" key="6">
    <source>
        <dbReference type="SAM" id="Phobius"/>
    </source>
</evidence>
<keyword evidence="2 6" id="KW-0812">Transmembrane</keyword>
<dbReference type="AlphaFoldDB" id="A0A9P1N8P1"/>
<evidence type="ECO:0000313" key="9">
    <source>
        <dbReference type="Proteomes" id="UP001152747"/>
    </source>
</evidence>
<feature type="domain" description="G-protein coupled receptors family 1 profile" evidence="7">
    <location>
        <begin position="21"/>
        <end position="229"/>
    </location>
</feature>
<feature type="transmembrane region" description="Helical" evidence="6">
    <location>
        <begin position="6"/>
        <end position="29"/>
    </location>
</feature>
<keyword evidence="3 6" id="KW-1133">Transmembrane helix</keyword>
<feature type="region of interest" description="Disordered" evidence="5">
    <location>
        <begin position="310"/>
        <end position="338"/>
    </location>
</feature>
<reference evidence="8" key="1">
    <citation type="submission" date="2022-11" db="EMBL/GenBank/DDBJ databases">
        <authorList>
            <person name="Kikuchi T."/>
        </authorList>
    </citation>
    <scope>NUCLEOTIDE SEQUENCE</scope>
    <source>
        <strain evidence="8">PS1010</strain>
    </source>
</reference>
<dbReference type="PROSITE" id="PS50262">
    <property type="entry name" value="G_PROTEIN_RECEP_F1_2"/>
    <property type="match status" value="1"/>
</dbReference>
<organism evidence="8 9">
    <name type="scientific">Caenorhabditis angaria</name>
    <dbReference type="NCBI Taxonomy" id="860376"/>
    <lineage>
        <taxon>Eukaryota</taxon>
        <taxon>Metazoa</taxon>
        <taxon>Ecdysozoa</taxon>
        <taxon>Nematoda</taxon>
        <taxon>Chromadorea</taxon>
        <taxon>Rhabditida</taxon>
        <taxon>Rhabditina</taxon>
        <taxon>Rhabditomorpha</taxon>
        <taxon>Rhabditoidea</taxon>
        <taxon>Rhabditidae</taxon>
        <taxon>Peloderinae</taxon>
        <taxon>Caenorhabditis</taxon>
    </lineage>
</organism>
<dbReference type="InterPro" id="IPR047130">
    <property type="entry name" value="7TM_GPCR_Srsx_nematod"/>
</dbReference>
<dbReference type="CDD" id="cd00637">
    <property type="entry name" value="7tm_classA_rhodopsin-like"/>
    <property type="match status" value="1"/>
</dbReference>
<feature type="transmembrane region" description="Helical" evidence="6">
    <location>
        <begin position="217"/>
        <end position="238"/>
    </location>
</feature>
<keyword evidence="4 6" id="KW-0472">Membrane</keyword>
<dbReference type="GO" id="GO:0004930">
    <property type="term" value="F:G protein-coupled receptor activity"/>
    <property type="evidence" value="ECO:0007669"/>
    <property type="project" value="InterPro"/>
</dbReference>
<dbReference type="Pfam" id="PF10320">
    <property type="entry name" value="7TM_GPCR_Srsx"/>
    <property type="match status" value="1"/>
</dbReference>
<evidence type="ECO:0000256" key="3">
    <source>
        <dbReference type="ARBA" id="ARBA00022989"/>
    </source>
</evidence>
<sequence>MVQKELIESLIAIFMSIGVFGNLNVIIAIGRKKILRTKGAMFVLFLAIAHLFCNISELIGLVLHYRFTPMSRRKCFQYNILYTFFVLFQSSLFLMMAFDLCFSIVLPLKHMLWKKSRYVLVMLIFPVAFSIFCILLSMVNLSDEIAPYCIFMLAPDPLVYRSISSLNVFCNVSTLIIIIGSIFVALKKSKNMRGSRHSNSSKTGSLKEEKNKVFRSTFFMCVIYMGSWMLATCMFKVLISIKDEQAAVELLSYVVVVVLPNYCQTYFVAYLRSPRFRKAFQEQLNWMTCGIMFSKVFDKTKNRSIQALNNNQNQNQHSRSLPERQSSVKFSENTKMPK</sequence>
<dbReference type="SUPFAM" id="SSF81321">
    <property type="entry name" value="Family A G protein-coupled receptor-like"/>
    <property type="match status" value="1"/>
</dbReference>
<accession>A0A9P1N8P1</accession>
<feature type="transmembrane region" description="Helical" evidence="6">
    <location>
        <begin position="41"/>
        <end position="65"/>
    </location>
</feature>
<evidence type="ECO:0000256" key="2">
    <source>
        <dbReference type="ARBA" id="ARBA00022692"/>
    </source>
</evidence>
<keyword evidence="9" id="KW-1185">Reference proteome</keyword>
<dbReference type="InterPro" id="IPR019424">
    <property type="entry name" value="7TM_GPCR_Srsx"/>
</dbReference>
<feature type="transmembrane region" description="Helical" evidence="6">
    <location>
        <begin position="250"/>
        <end position="271"/>
    </location>
</feature>
<dbReference type="Proteomes" id="UP001152747">
    <property type="component" value="Unassembled WGS sequence"/>
</dbReference>
<dbReference type="PANTHER" id="PTHR23360:SF15">
    <property type="entry name" value="G-PROTEIN COUPLED RECEPTORS FAMILY 1 PROFILE DOMAIN-CONTAINING PROTEIN"/>
    <property type="match status" value="1"/>
</dbReference>
<evidence type="ECO:0000259" key="7">
    <source>
        <dbReference type="PROSITE" id="PS50262"/>
    </source>
</evidence>